<dbReference type="Proteomes" id="UP000199069">
    <property type="component" value="Unassembled WGS sequence"/>
</dbReference>
<feature type="region of interest" description="Disordered" evidence="1">
    <location>
        <begin position="87"/>
        <end position="379"/>
    </location>
</feature>
<organism evidence="3 4">
    <name type="scientific">Rhodotorula toruloides</name>
    <name type="common">Yeast</name>
    <name type="synonym">Rhodosporidium toruloides</name>
    <dbReference type="NCBI Taxonomy" id="5286"/>
    <lineage>
        <taxon>Eukaryota</taxon>
        <taxon>Fungi</taxon>
        <taxon>Dikarya</taxon>
        <taxon>Basidiomycota</taxon>
        <taxon>Pucciniomycotina</taxon>
        <taxon>Microbotryomycetes</taxon>
        <taxon>Sporidiobolales</taxon>
        <taxon>Sporidiobolaceae</taxon>
        <taxon>Rhodotorula</taxon>
    </lineage>
</organism>
<accession>A0A0K3CGN1</accession>
<protein>
    <submittedName>
        <fullName evidence="3">BY PROTMAP: gi|342321675|gb|EGU13607.1| Proteophosphoglycan ppg4 [Rhodotorula glutinis ATCC 204091]</fullName>
    </submittedName>
</protein>
<gene>
    <name evidence="3" type="primary">FGENESH: predicted gene_3.618</name>
    <name evidence="3" type="ORF">BN2166_0021670</name>
</gene>
<feature type="compositionally biased region" description="Low complexity" evidence="1">
    <location>
        <begin position="492"/>
        <end position="545"/>
    </location>
</feature>
<keyword evidence="4" id="KW-1185">Reference proteome</keyword>
<sequence length="804" mass="82139">METTFLSTAKHAIPSHVPDLATLARFVFVRHSDLPDAVAIVPALCRLIAIALFIPVIALAVVDLIGWVAFKAILRPLGYAHTFVDPSSPSPVPKGIRFKDPEPPSMRVHAQSGTPNHSPTSAPEVLPSSSESSSGSSDAFPSPAFSDSMPLPDSSSAGESTDAAGSRRRSSSSSTYKKPQYRRTRTGSTASSAGSDDESYTFRRMARDRAPSVGLDGPLFGDETDGMTTPGGESDASDYLTSQGSPATRLRELKGDGVPKGGFKLGLTQVQSRAATSVGGSAHRKEGKSVFRSISRFLGGGKGRPKGVQGGQVGAGSATANSGRRDTSGAGQGAADGDEDGSDQDGSRRSSVDEHDVTPQEDVAHRHRRDNSLSNMSAVSGADTDASLYAMVPSTRPASSIISRHTVDSSSHNSSFAPSTHKSYASTKPTTLLSVDSGGGANRIAVVPGTGSHFFPGPSTGLSFSSAYPASPSTPPTASPLSNYAPPFAPFASQHSPSSSSAHAHAHRLSSSSSTSSISLTPSTTAGVSTSLAPDSPSSAAHASSGLIGIPSHTRAHPRNNPHPAQPPPDNASVLTLASSSFAPSFIGSTGGESKTTAGREGAGRNSWTGGGLGGLRAWSTKQAWSLGGGGGARSLAGVGGADGVADEDASVRALPGSRRNSEESLGGRSTWSAAIGAGRGGTSVRSRPLEDEASVAGVAGESTSRDRRTSMRTVETSAETGAEAGAKEGETEADEVKHLAEVSSREAADAESTPPLTKGKGVDAAEHTGVEQETKPSPPVPQVPQVEPEEDEAGTPTEEKSRV</sequence>
<feature type="compositionally biased region" description="Basic and acidic residues" evidence="1">
    <location>
        <begin position="726"/>
        <end position="749"/>
    </location>
</feature>
<keyword evidence="2" id="KW-0812">Transmembrane</keyword>
<evidence type="ECO:0000256" key="1">
    <source>
        <dbReference type="SAM" id="MobiDB-lite"/>
    </source>
</evidence>
<evidence type="ECO:0000313" key="3">
    <source>
        <dbReference type="EMBL" id="CTR06306.1"/>
    </source>
</evidence>
<feature type="compositionally biased region" description="Basic and acidic residues" evidence="1">
    <location>
        <begin position="761"/>
        <end position="775"/>
    </location>
</feature>
<feature type="compositionally biased region" description="Basic and acidic residues" evidence="1">
    <location>
        <begin position="345"/>
        <end position="364"/>
    </location>
</feature>
<feature type="transmembrane region" description="Helical" evidence="2">
    <location>
        <begin position="47"/>
        <end position="70"/>
    </location>
</feature>
<keyword evidence="2" id="KW-1133">Transmembrane helix</keyword>
<dbReference type="EMBL" id="CWKI01000003">
    <property type="protein sequence ID" value="CTR06306.1"/>
    <property type="molecule type" value="Genomic_DNA"/>
</dbReference>
<keyword evidence="2" id="KW-0472">Membrane</keyword>
<evidence type="ECO:0000313" key="4">
    <source>
        <dbReference type="Proteomes" id="UP000199069"/>
    </source>
</evidence>
<feature type="compositionally biased region" description="Polar residues" evidence="1">
    <location>
        <begin position="268"/>
        <end position="279"/>
    </location>
</feature>
<proteinExistence type="predicted"/>
<feature type="region of interest" description="Disordered" evidence="1">
    <location>
        <begin position="403"/>
        <end position="424"/>
    </location>
</feature>
<feature type="region of interest" description="Disordered" evidence="1">
    <location>
        <begin position="492"/>
        <end position="615"/>
    </location>
</feature>
<dbReference type="AlphaFoldDB" id="A0A0K3CGN1"/>
<feature type="compositionally biased region" description="Low complexity" evidence="1">
    <location>
        <begin position="128"/>
        <end position="148"/>
    </location>
</feature>
<feature type="compositionally biased region" description="Gly residues" evidence="1">
    <location>
        <begin position="298"/>
        <end position="314"/>
    </location>
</feature>
<reference evidence="3 4" key="1">
    <citation type="submission" date="2015-07" db="EMBL/GenBank/DDBJ databases">
        <authorList>
            <person name="Cajimat M.N.B."/>
            <person name="Milazzo M.L."/>
            <person name="Fulhorst C.F."/>
        </authorList>
    </citation>
    <scope>NUCLEOTIDE SEQUENCE [LARGE SCALE GENOMIC DNA]</scope>
    <source>
        <strain evidence="3">Single colony</strain>
    </source>
</reference>
<dbReference type="OMA" id="FAPSTHK"/>
<evidence type="ECO:0000256" key="2">
    <source>
        <dbReference type="SAM" id="Phobius"/>
    </source>
</evidence>
<feature type="compositionally biased region" description="Low complexity" evidence="1">
    <location>
        <begin position="712"/>
        <end position="725"/>
    </location>
</feature>
<feature type="compositionally biased region" description="Polar residues" evidence="1">
    <location>
        <begin position="111"/>
        <end position="121"/>
    </location>
</feature>
<name>A0A0K3CGN1_RHOTO</name>
<feature type="region of interest" description="Disordered" evidence="1">
    <location>
        <begin position="650"/>
        <end position="804"/>
    </location>
</feature>
<feature type="compositionally biased region" description="Polar residues" evidence="1">
    <location>
        <begin position="573"/>
        <end position="583"/>
    </location>
</feature>